<dbReference type="Pfam" id="PF05175">
    <property type="entry name" value="MTS"/>
    <property type="match status" value="1"/>
</dbReference>
<evidence type="ECO:0000259" key="7">
    <source>
        <dbReference type="Pfam" id="PF17827"/>
    </source>
</evidence>
<dbReference type="InterPro" id="IPR007848">
    <property type="entry name" value="Small_mtfrase_dom"/>
</dbReference>
<dbReference type="CDD" id="cd02440">
    <property type="entry name" value="AdoMet_MTases"/>
    <property type="match status" value="1"/>
</dbReference>
<reference evidence="8" key="1">
    <citation type="submission" date="2018-12" db="EMBL/GenBank/DDBJ databases">
        <title>Draft genome sequence of Flaovobacterium columnare BGFS27 isolated from channel catfish in Alabama.</title>
        <authorList>
            <person name="Cai W."/>
            <person name="Arias C."/>
        </authorList>
    </citation>
    <scope>NUCLEOTIDE SEQUENCE [LARGE SCALE GENOMIC DNA]</scope>
    <source>
        <strain evidence="8">BGFS27</strain>
    </source>
</reference>
<keyword evidence="3 5" id="KW-0949">S-adenosyl-L-methionine</keyword>
<comment type="caution">
    <text evidence="5">Lacks conserved residue(s) required for the propagation of feature annotation.</text>
</comment>
<dbReference type="EC" id="2.1.1.297" evidence="5"/>
<evidence type="ECO:0000259" key="6">
    <source>
        <dbReference type="Pfam" id="PF05175"/>
    </source>
</evidence>
<dbReference type="InterPro" id="IPR002052">
    <property type="entry name" value="DNA_methylase_N6_adenine_CS"/>
</dbReference>
<evidence type="ECO:0000313" key="8">
    <source>
        <dbReference type="EMBL" id="RVU89329.1"/>
    </source>
</evidence>
<evidence type="ECO:0000256" key="4">
    <source>
        <dbReference type="ARBA" id="ARBA00048391"/>
    </source>
</evidence>
<dbReference type="InterPro" id="IPR040758">
    <property type="entry name" value="PrmC_N"/>
</dbReference>
<dbReference type="PROSITE" id="PS00092">
    <property type="entry name" value="N6_MTASE"/>
    <property type="match status" value="1"/>
</dbReference>
<dbReference type="NCBIfam" id="TIGR03534">
    <property type="entry name" value="RF_mod_PrmC"/>
    <property type="match status" value="1"/>
</dbReference>
<feature type="binding site" evidence="5">
    <location>
        <position position="190"/>
    </location>
    <ligand>
        <name>S-adenosyl-L-methionine</name>
        <dbReference type="ChEBI" id="CHEBI:59789"/>
    </ligand>
</feature>
<dbReference type="SUPFAM" id="SSF53335">
    <property type="entry name" value="S-adenosyl-L-methionine-dependent methyltransferases"/>
    <property type="match status" value="1"/>
</dbReference>
<evidence type="ECO:0000256" key="3">
    <source>
        <dbReference type="ARBA" id="ARBA00022691"/>
    </source>
</evidence>
<dbReference type="HAMAP" id="MF_02126">
    <property type="entry name" value="RF_methyltr_PrmC"/>
    <property type="match status" value="1"/>
</dbReference>
<comment type="catalytic activity">
    <reaction evidence="4 5">
        <text>L-glutaminyl-[peptide chain release factor] + S-adenosyl-L-methionine = N(5)-methyl-L-glutaminyl-[peptide chain release factor] + S-adenosyl-L-homocysteine + H(+)</text>
        <dbReference type="Rhea" id="RHEA:42896"/>
        <dbReference type="Rhea" id="RHEA-COMP:10271"/>
        <dbReference type="Rhea" id="RHEA-COMP:10272"/>
        <dbReference type="ChEBI" id="CHEBI:15378"/>
        <dbReference type="ChEBI" id="CHEBI:30011"/>
        <dbReference type="ChEBI" id="CHEBI:57856"/>
        <dbReference type="ChEBI" id="CHEBI:59789"/>
        <dbReference type="ChEBI" id="CHEBI:61891"/>
        <dbReference type="EC" id="2.1.1.297"/>
    </reaction>
</comment>
<evidence type="ECO:0000256" key="2">
    <source>
        <dbReference type="ARBA" id="ARBA00022679"/>
    </source>
</evidence>
<feature type="binding site" evidence="5">
    <location>
        <begin position="190"/>
        <end position="193"/>
    </location>
    <ligand>
        <name>substrate</name>
    </ligand>
</feature>
<comment type="caution">
    <text evidence="8">The sequence shown here is derived from an EMBL/GenBank/DDBJ whole genome shotgun (WGS) entry which is preliminary data.</text>
</comment>
<feature type="binding site" evidence="5">
    <location>
        <position position="147"/>
    </location>
    <ligand>
        <name>S-adenosyl-L-methionine</name>
        <dbReference type="ChEBI" id="CHEBI:59789"/>
    </ligand>
</feature>
<keyword evidence="2 5" id="KW-0808">Transferase</keyword>
<dbReference type="InterPro" id="IPR004556">
    <property type="entry name" value="HemK-like"/>
</dbReference>
<dbReference type="GO" id="GO:0102559">
    <property type="term" value="F:peptide chain release factor N(5)-glutamine methyltransferase activity"/>
    <property type="evidence" value="ECO:0007669"/>
    <property type="project" value="UniProtKB-EC"/>
</dbReference>
<dbReference type="GO" id="GO:0003676">
    <property type="term" value="F:nucleic acid binding"/>
    <property type="evidence" value="ECO:0007669"/>
    <property type="project" value="InterPro"/>
</dbReference>
<comment type="function">
    <text evidence="5">Methylates the class 1 translation termination release factors RF1/PrfA and RF2/PrfB on the glutamine residue of the universally conserved GGQ motif.</text>
</comment>
<feature type="domain" description="Release factor glutamine methyltransferase N-terminal" evidence="7">
    <location>
        <begin position="11"/>
        <end position="76"/>
    </location>
</feature>
<sequence>MLLKEYKVQFEKELMKIYESKEIESFFYLLLEAFHAMKRIDFVLNPYLELDALQLLQWETVLGQLKQEKPIQYILGETNFFGMSFYVNEHTLIPRPETEELVDWIIKTVSTFKKEQKIKILDIGTGTGCIAISLAKNIPMAEVYAIDVSLKTLEVAERNARKNNATVHFIHQDILILEKLESTFDIIVSNPPYVRNAEKIEIKKNVLDYEPHLALFVEDTNPLIFYKKIAQLAIKGLTEKGCLFFEINQYLGKEMVELMKELQFENVDLRKDIYGNDRMLIGEKSSFLI</sequence>
<dbReference type="RefSeq" id="WP_060382856.1">
    <property type="nucleotide sequence ID" value="NZ_MTDB01000044.1"/>
</dbReference>
<dbReference type="GO" id="GO:0032259">
    <property type="term" value="P:methylation"/>
    <property type="evidence" value="ECO:0007669"/>
    <property type="project" value="UniProtKB-KW"/>
</dbReference>
<evidence type="ECO:0000256" key="5">
    <source>
        <dbReference type="HAMAP-Rule" id="MF_02126"/>
    </source>
</evidence>
<keyword evidence="1 5" id="KW-0489">Methyltransferase</keyword>
<gene>
    <name evidence="5 8" type="primary">prmC</name>
    <name evidence="8" type="ORF">EJB19_00320</name>
</gene>
<dbReference type="NCBIfam" id="TIGR00536">
    <property type="entry name" value="hemK_fam"/>
    <property type="match status" value="1"/>
</dbReference>
<dbReference type="EMBL" id="RWGX01000002">
    <property type="protein sequence ID" value="RVU89329.1"/>
    <property type="molecule type" value="Genomic_DNA"/>
</dbReference>
<dbReference type="InterPro" id="IPR019874">
    <property type="entry name" value="RF_methyltr_PrmC"/>
</dbReference>
<dbReference type="Gene3D" id="3.40.50.150">
    <property type="entry name" value="Vaccinia Virus protein VP39"/>
    <property type="match status" value="1"/>
</dbReference>
<feature type="binding site" evidence="5">
    <location>
        <begin position="124"/>
        <end position="128"/>
    </location>
    <ligand>
        <name>S-adenosyl-L-methionine</name>
        <dbReference type="ChEBI" id="CHEBI:59789"/>
    </ligand>
</feature>
<dbReference type="AlphaFoldDB" id="A0AA94F1W0"/>
<evidence type="ECO:0000256" key="1">
    <source>
        <dbReference type="ARBA" id="ARBA00022603"/>
    </source>
</evidence>
<comment type="similarity">
    <text evidence="5">Belongs to the protein N5-glutamine methyltransferase family. PrmC subfamily.</text>
</comment>
<dbReference type="Pfam" id="PF17827">
    <property type="entry name" value="PrmC_N"/>
    <property type="match status" value="1"/>
</dbReference>
<accession>A0AA94F1W0</accession>
<dbReference type="InterPro" id="IPR050320">
    <property type="entry name" value="N5-glutamine_MTase"/>
</dbReference>
<organism evidence="8">
    <name type="scientific">Flavobacterium columnare</name>
    <dbReference type="NCBI Taxonomy" id="996"/>
    <lineage>
        <taxon>Bacteria</taxon>
        <taxon>Pseudomonadati</taxon>
        <taxon>Bacteroidota</taxon>
        <taxon>Flavobacteriia</taxon>
        <taxon>Flavobacteriales</taxon>
        <taxon>Flavobacteriaceae</taxon>
        <taxon>Flavobacterium</taxon>
    </lineage>
</organism>
<dbReference type="KEGG" id="fcv:AWN65_08975"/>
<dbReference type="PANTHER" id="PTHR18895:SF74">
    <property type="entry name" value="MTRF1L RELEASE FACTOR GLUTAMINE METHYLTRANSFERASE"/>
    <property type="match status" value="1"/>
</dbReference>
<proteinExistence type="inferred from homology"/>
<dbReference type="Gene3D" id="1.10.8.10">
    <property type="entry name" value="DNA helicase RuvA subunit, C-terminal domain"/>
    <property type="match status" value="1"/>
</dbReference>
<dbReference type="PANTHER" id="PTHR18895">
    <property type="entry name" value="HEMK METHYLTRANSFERASE"/>
    <property type="match status" value="1"/>
</dbReference>
<dbReference type="GeneID" id="56895902"/>
<dbReference type="InterPro" id="IPR029063">
    <property type="entry name" value="SAM-dependent_MTases_sf"/>
</dbReference>
<protein>
    <recommendedName>
        <fullName evidence="5">Release factor glutamine methyltransferase</fullName>
        <shortName evidence="5">RF MTase</shortName>
        <ecNumber evidence="5">2.1.1.297</ecNumber>
    </recommendedName>
    <alternativeName>
        <fullName evidence="5">N5-glutamine methyltransferase PrmC</fullName>
    </alternativeName>
    <alternativeName>
        <fullName evidence="5">Protein-(glutamine-N5) MTase PrmC</fullName>
    </alternativeName>
    <alternativeName>
        <fullName evidence="5">Protein-glutamine N-methyltransferase PrmC</fullName>
    </alternativeName>
</protein>
<feature type="domain" description="Methyltransferase small" evidence="6">
    <location>
        <begin position="109"/>
        <end position="200"/>
    </location>
</feature>
<name>A0AA94F1W0_9FLAO</name>